<name>A0A2W0CDS4_9BACL</name>
<reference evidence="1 2" key="1">
    <citation type="submission" date="2018-01" db="EMBL/GenBank/DDBJ databases">
        <title>Genome sequence of the PGP bacterium Paenibacillus illinoisensis E3.</title>
        <authorList>
            <person name="Rolli E."/>
            <person name="Marasco R."/>
            <person name="Bessem C."/>
            <person name="Michoud G."/>
            <person name="Gaiarsa S."/>
            <person name="Borin S."/>
            <person name="Daffonchio D."/>
        </authorList>
    </citation>
    <scope>NUCLEOTIDE SEQUENCE [LARGE SCALE GENOMIC DNA]</scope>
    <source>
        <strain evidence="1 2">E3</strain>
    </source>
</reference>
<accession>A0A2W0CDS4</accession>
<dbReference type="RefSeq" id="WP_110756103.1">
    <property type="nucleotide sequence ID" value="NZ_PRLG01000003.1"/>
</dbReference>
<comment type="caution">
    <text evidence="1">The sequence shown here is derived from an EMBL/GenBank/DDBJ whole genome shotgun (WGS) entry which is preliminary data.</text>
</comment>
<protein>
    <submittedName>
        <fullName evidence="1">Uncharacterized protein</fullName>
    </submittedName>
</protein>
<organism evidence="1 2">
    <name type="scientific">Paenibacillus illinoisensis</name>
    <dbReference type="NCBI Taxonomy" id="59845"/>
    <lineage>
        <taxon>Bacteria</taxon>
        <taxon>Bacillati</taxon>
        <taxon>Bacillota</taxon>
        <taxon>Bacilli</taxon>
        <taxon>Bacillales</taxon>
        <taxon>Paenibacillaceae</taxon>
        <taxon>Paenibacillus</taxon>
    </lineage>
</organism>
<gene>
    <name evidence="1" type="ORF">PIL02S_00507</name>
</gene>
<evidence type="ECO:0000313" key="1">
    <source>
        <dbReference type="EMBL" id="PYY30960.1"/>
    </source>
</evidence>
<evidence type="ECO:0000313" key="2">
    <source>
        <dbReference type="Proteomes" id="UP000247459"/>
    </source>
</evidence>
<sequence length="92" mass="10529">MIIKRIDIKLSVNNLVGGLAIVQFEEEDTELCFDFDVVIRSELLVIVGKRKEVPDNTITQLEHQLNMLFRNKKVPRTIGSYTFRAPAVKEAI</sequence>
<dbReference type="EMBL" id="PRLG01000003">
    <property type="protein sequence ID" value="PYY30960.1"/>
    <property type="molecule type" value="Genomic_DNA"/>
</dbReference>
<proteinExistence type="predicted"/>
<dbReference type="AlphaFoldDB" id="A0A2W0CDS4"/>
<dbReference type="Proteomes" id="UP000247459">
    <property type="component" value="Unassembled WGS sequence"/>
</dbReference>